<dbReference type="AlphaFoldDB" id="A0A1I5FQ61"/>
<dbReference type="InterPro" id="IPR012506">
    <property type="entry name" value="TMEM86B-like"/>
</dbReference>
<feature type="transmembrane region" description="Helical" evidence="6">
    <location>
        <begin position="7"/>
        <end position="24"/>
    </location>
</feature>
<feature type="transmembrane region" description="Helical" evidence="6">
    <location>
        <begin position="64"/>
        <end position="83"/>
    </location>
</feature>
<feature type="transmembrane region" description="Helical" evidence="6">
    <location>
        <begin position="30"/>
        <end position="52"/>
    </location>
</feature>
<dbReference type="Pfam" id="PF07947">
    <property type="entry name" value="YhhN"/>
    <property type="match status" value="1"/>
</dbReference>
<evidence type="ECO:0000256" key="6">
    <source>
        <dbReference type="SAM" id="Phobius"/>
    </source>
</evidence>
<evidence type="ECO:0000256" key="1">
    <source>
        <dbReference type="ARBA" id="ARBA00004141"/>
    </source>
</evidence>
<feature type="transmembrane region" description="Helical" evidence="6">
    <location>
        <begin position="193"/>
        <end position="216"/>
    </location>
</feature>
<evidence type="ECO:0000256" key="4">
    <source>
        <dbReference type="ARBA" id="ARBA00022989"/>
    </source>
</evidence>
<evidence type="ECO:0000313" key="8">
    <source>
        <dbReference type="Proteomes" id="UP000198806"/>
    </source>
</evidence>
<reference evidence="7 8" key="1">
    <citation type="submission" date="2016-10" db="EMBL/GenBank/DDBJ databases">
        <authorList>
            <person name="de Groot N.N."/>
        </authorList>
    </citation>
    <scope>NUCLEOTIDE SEQUENCE [LARGE SCALE GENOMIC DNA]</scope>
    <source>
        <strain evidence="7 8">DSM 1283</strain>
    </source>
</reference>
<dbReference type="EMBL" id="FOWD01000015">
    <property type="protein sequence ID" value="SFO25920.1"/>
    <property type="molecule type" value="Genomic_DNA"/>
</dbReference>
<proteinExistence type="inferred from homology"/>
<dbReference type="GO" id="GO:0016787">
    <property type="term" value="F:hydrolase activity"/>
    <property type="evidence" value="ECO:0007669"/>
    <property type="project" value="TreeGrafter"/>
</dbReference>
<feature type="transmembrane region" description="Helical" evidence="6">
    <location>
        <begin position="103"/>
        <end position="127"/>
    </location>
</feature>
<organism evidence="7 8">
    <name type="scientific">Anaerocolumna aminovalerica</name>
    <dbReference type="NCBI Taxonomy" id="1527"/>
    <lineage>
        <taxon>Bacteria</taxon>
        <taxon>Bacillati</taxon>
        <taxon>Bacillota</taxon>
        <taxon>Clostridia</taxon>
        <taxon>Lachnospirales</taxon>
        <taxon>Lachnospiraceae</taxon>
        <taxon>Anaerocolumna</taxon>
    </lineage>
</organism>
<dbReference type="OrthoDB" id="2038856at2"/>
<sequence>MKLIQSLLLFLLYTIPFMFLMWTISNPKYIRYYVLAKTVNSITFIAAAIYCAYYGANIDILDSLLPALLLCLVGDIILGFYNAVCDKTVKGNELSYVETNTNFTAKAAIFILGLLSFAFGHGCFIYAFSKMQRLTWIDFVFPVVAIFITIGLTKLDGMNTGRFTVLIAAYSFMVAMLFSKGIHILLSQFNARNLLLSAGATLFLISDGFILFLYFYEKKAKAIHIINLATYYYGMFFIALSMLY</sequence>
<feature type="transmembrane region" description="Helical" evidence="6">
    <location>
        <begin position="222"/>
        <end position="243"/>
    </location>
</feature>
<gene>
    <name evidence="7" type="ORF">SAMN04489757_11557</name>
</gene>
<dbReference type="RefSeq" id="WP_091686631.1">
    <property type="nucleotide sequence ID" value="NZ_BAABFM010000024.1"/>
</dbReference>
<keyword evidence="4 6" id="KW-1133">Transmembrane helix</keyword>
<feature type="transmembrane region" description="Helical" evidence="6">
    <location>
        <begin position="165"/>
        <end position="186"/>
    </location>
</feature>
<keyword evidence="8" id="KW-1185">Reference proteome</keyword>
<keyword evidence="3 6" id="KW-0812">Transmembrane</keyword>
<name>A0A1I5FQ61_9FIRM</name>
<dbReference type="PANTHER" id="PTHR31885:SF6">
    <property type="entry name" value="GH04784P"/>
    <property type="match status" value="1"/>
</dbReference>
<accession>A0A1I5FQ61</accession>
<evidence type="ECO:0000256" key="3">
    <source>
        <dbReference type="ARBA" id="ARBA00022692"/>
    </source>
</evidence>
<comment type="similarity">
    <text evidence="2">Belongs to the TMEM86 family.</text>
</comment>
<dbReference type="STRING" id="1527.SAMN04489757_11557"/>
<feature type="transmembrane region" description="Helical" evidence="6">
    <location>
        <begin position="134"/>
        <end position="153"/>
    </location>
</feature>
<keyword evidence="5 6" id="KW-0472">Membrane</keyword>
<evidence type="ECO:0000313" key="7">
    <source>
        <dbReference type="EMBL" id="SFO25920.1"/>
    </source>
</evidence>
<dbReference type="GO" id="GO:0016020">
    <property type="term" value="C:membrane"/>
    <property type="evidence" value="ECO:0007669"/>
    <property type="project" value="UniProtKB-SubCell"/>
</dbReference>
<evidence type="ECO:0000256" key="5">
    <source>
        <dbReference type="ARBA" id="ARBA00023136"/>
    </source>
</evidence>
<protein>
    <submittedName>
        <fullName evidence="7">YhhN-like protein</fullName>
    </submittedName>
</protein>
<dbReference type="PANTHER" id="PTHR31885">
    <property type="entry name" value="GH04784P"/>
    <property type="match status" value="1"/>
</dbReference>
<evidence type="ECO:0000256" key="2">
    <source>
        <dbReference type="ARBA" id="ARBA00007375"/>
    </source>
</evidence>
<comment type="subcellular location">
    <subcellularLocation>
        <location evidence="1">Membrane</location>
        <topology evidence="1">Multi-pass membrane protein</topology>
    </subcellularLocation>
</comment>
<dbReference type="Proteomes" id="UP000198806">
    <property type="component" value="Unassembled WGS sequence"/>
</dbReference>